<dbReference type="EMBL" id="JBHTLX010000033">
    <property type="protein sequence ID" value="MFD1251094.1"/>
    <property type="molecule type" value="Genomic_DNA"/>
</dbReference>
<dbReference type="Gene3D" id="3.40.50.970">
    <property type="match status" value="1"/>
</dbReference>
<dbReference type="PANTHER" id="PTHR42818">
    <property type="entry name" value="SULFOPYRUVATE DECARBOXYLASE SUBUNIT ALPHA"/>
    <property type="match status" value="1"/>
</dbReference>
<keyword evidence="1" id="KW-0210">Decarboxylase</keyword>
<feature type="domain" description="Thiamine pyrophosphate enzyme TPP-binding" evidence="3">
    <location>
        <begin position="45"/>
        <end position="154"/>
    </location>
</feature>
<evidence type="ECO:0000256" key="1">
    <source>
        <dbReference type="ARBA" id="ARBA00022793"/>
    </source>
</evidence>
<protein>
    <submittedName>
        <fullName evidence="4">Thiamine pyrophosphate-dependent enzyme</fullName>
    </submittedName>
</protein>
<dbReference type="SUPFAM" id="SSF52518">
    <property type="entry name" value="Thiamin diphosphate-binding fold (THDP-binding)"/>
    <property type="match status" value="1"/>
</dbReference>
<dbReference type="Pfam" id="PF02775">
    <property type="entry name" value="TPP_enzyme_C"/>
    <property type="match status" value="1"/>
</dbReference>
<evidence type="ECO:0000313" key="5">
    <source>
        <dbReference type="Proteomes" id="UP001597229"/>
    </source>
</evidence>
<proteinExistence type="predicted"/>
<keyword evidence="2" id="KW-0456">Lyase</keyword>
<organism evidence="4 5">
    <name type="scientific">Nocardioides ginsengisoli</name>
    <dbReference type="NCBI Taxonomy" id="363868"/>
    <lineage>
        <taxon>Bacteria</taxon>
        <taxon>Bacillati</taxon>
        <taxon>Actinomycetota</taxon>
        <taxon>Actinomycetes</taxon>
        <taxon>Propionibacteriales</taxon>
        <taxon>Nocardioidaceae</taxon>
        <taxon>Nocardioides</taxon>
    </lineage>
</organism>
<name>A0ABW3W7H4_9ACTN</name>
<dbReference type="PANTHER" id="PTHR42818:SF1">
    <property type="entry name" value="SULFOPYRUVATE DECARBOXYLASE"/>
    <property type="match status" value="1"/>
</dbReference>
<reference evidence="5" key="1">
    <citation type="journal article" date="2019" name="Int. J. Syst. Evol. Microbiol.">
        <title>The Global Catalogue of Microorganisms (GCM) 10K type strain sequencing project: providing services to taxonomists for standard genome sequencing and annotation.</title>
        <authorList>
            <consortium name="The Broad Institute Genomics Platform"/>
            <consortium name="The Broad Institute Genome Sequencing Center for Infectious Disease"/>
            <person name="Wu L."/>
            <person name="Ma J."/>
        </authorList>
    </citation>
    <scope>NUCLEOTIDE SEQUENCE [LARGE SCALE GENOMIC DNA]</scope>
    <source>
        <strain evidence="5">CCUG 52478</strain>
    </source>
</reference>
<evidence type="ECO:0000259" key="3">
    <source>
        <dbReference type="Pfam" id="PF02775"/>
    </source>
</evidence>
<gene>
    <name evidence="4" type="ORF">ACFQ3F_25105</name>
</gene>
<accession>A0ABW3W7H4</accession>
<comment type="caution">
    <text evidence="4">The sequence shown here is derived from an EMBL/GenBank/DDBJ whole genome shotgun (WGS) entry which is preliminary data.</text>
</comment>
<dbReference type="InterPro" id="IPR011766">
    <property type="entry name" value="TPP_enzyme_TPP-bd"/>
</dbReference>
<dbReference type="InterPro" id="IPR029061">
    <property type="entry name" value="THDP-binding"/>
</dbReference>
<sequence length="204" mass="22100">MKRVDVARILGEETTTEDLFVSSIGGILDDWWNHRPGGEDNTLSVSILGSVSSTALGLAIALPHRRVVAIETDGSMLMNLGILCTLGAERPPNLTVVVLDNGLYECIGSAPTLTSRHADLRLIAEGAGCLHCMDVSSEDALRASLRSVLSDGELGFVVAKIEPGMEVWPAEKRRYTDGVEDKYRFIRHVERLEGIVVHASSPHV</sequence>
<evidence type="ECO:0000313" key="4">
    <source>
        <dbReference type="EMBL" id="MFD1251094.1"/>
    </source>
</evidence>
<keyword evidence="5" id="KW-1185">Reference proteome</keyword>
<dbReference type="Proteomes" id="UP001597229">
    <property type="component" value="Unassembled WGS sequence"/>
</dbReference>
<evidence type="ECO:0000256" key="2">
    <source>
        <dbReference type="ARBA" id="ARBA00023239"/>
    </source>
</evidence>
<dbReference type="RefSeq" id="WP_367918170.1">
    <property type="nucleotide sequence ID" value="NZ_BAABAC010000007.1"/>
</dbReference>
<dbReference type="InterPro" id="IPR051818">
    <property type="entry name" value="TPP_dependent_decarboxylase"/>
</dbReference>